<evidence type="ECO:0000313" key="1">
    <source>
        <dbReference type="EMBL" id="AQW20730.1"/>
    </source>
</evidence>
<dbReference type="AlphaFoldDB" id="A0A1S6QGK5"/>
<organism evidence="1 2">
    <name type="scientific">Lentilactobacillus curieae</name>
    <dbReference type="NCBI Taxonomy" id="1138822"/>
    <lineage>
        <taxon>Bacteria</taxon>
        <taxon>Bacillati</taxon>
        <taxon>Bacillota</taxon>
        <taxon>Bacilli</taxon>
        <taxon>Lactobacillales</taxon>
        <taxon>Lactobacillaceae</taxon>
        <taxon>Lentilactobacillus</taxon>
    </lineage>
</organism>
<reference evidence="1 2" key="1">
    <citation type="journal article" date="2015" name="Genome Announc.">
        <title>Genome Sequence of Lactobacillus curieae CCTCC M 2011381T, a Novel Producer of Gamma-aminobutyric Acid.</title>
        <authorList>
            <person name="Wang Y."/>
            <person name="Wang Y."/>
            <person name="Lang C."/>
            <person name="Wei D."/>
            <person name="Xu P."/>
            <person name="Xie J."/>
        </authorList>
    </citation>
    <scope>NUCLEOTIDE SEQUENCE [LARGE SCALE GENOMIC DNA]</scope>
    <source>
        <strain evidence="1 2">CCTCC M 2011381</strain>
    </source>
</reference>
<dbReference type="EMBL" id="CP018906">
    <property type="protein sequence ID" value="AQW20730.1"/>
    <property type="molecule type" value="Genomic_DNA"/>
</dbReference>
<proteinExistence type="predicted"/>
<protein>
    <submittedName>
        <fullName evidence="1">Uncharacterized protein</fullName>
    </submittedName>
</protein>
<dbReference type="Proteomes" id="UP000030361">
    <property type="component" value="Chromosome"/>
</dbReference>
<dbReference type="RefSeq" id="WP_035165927.1">
    <property type="nucleotide sequence ID" value="NZ_CP018906.1"/>
</dbReference>
<accession>A0A1S6QGK5</accession>
<sequence length="123" mass="13924">MANLKESALNRISGKTGETVPDADIVKSLEDYGLTDFYVVYWRGGPVAGVGKSFIKDSAIRPVMGIQHEIWHYQLKNLTGDRKVDSKNLEANYTVTKKKLRVPRVGVTPQQWGRIFGNIWYPK</sequence>
<dbReference type="KEGG" id="lcu:PL11_001760"/>
<keyword evidence="2" id="KW-1185">Reference proteome</keyword>
<gene>
    <name evidence="1" type="ORF">PL11_001760</name>
</gene>
<evidence type="ECO:0000313" key="2">
    <source>
        <dbReference type="Proteomes" id="UP000030361"/>
    </source>
</evidence>
<name>A0A1S6QGK5_9LACO</name>